<dbReference type="EMBL" id="HBIA01018264">
    <property type="protein sequence ID" value="CAE0237292.1"/>
    <property type="molecule type" value="Transcribed_RNA"/>
</dbReference>
<proteinExistence type="predicted"/>
<accession>A0A7S3CTW0</accession>
<organism evidence="1">
    <name type="scientific">Strombidium rassoulzadegani</name>
    <dbReference type="NCBI Taxonomy" id="1082188"/>
    <lineage>
        <taxon>Eukaryota</taxon>
        <taxon>Sar</taxon>
        <taxon>Alveolata</taxon>
        <taxon>Ciliophora</taxon>
        <taxon>Intramacronucleata</taxon>
        <taxon>Spirotrichea</taxon>
        <taxon>Oligotrichia</taxon>
        <taxon>Strombidiidae</taxon>
        <taxon>Strombidium</taxon>
    </lineage>
</organism>
<sequence>MSIAMSKDVSQIVYYLVIYGLMTSSSQPTVEASPFKVEEVGYSEVQQKFVGLIKQLNQARIPGKDVLIDEYLRQKQEERQLTVEDAFFSKFAASQAEGKRGGPRVEDYDFKYPSWPYIYTVNAFHIFVESVFEFSRGLRMVSDTRLEMCEQPISQYLESNQAAYEYLELGVLTDDGEIITEGAFRLADTLQWWLPIYISCELSSRYLYQSLSVLEDKFNNLWKLPLNLVENLFFVLSDSTVFLSDYFYKDYFSLSFWIGDLLYQIVIDEPEWA</sequence>
<gene>
    <name evidence="1" type="ORF">SRAS04492_LOCUS9101</name>
</gene>
<protein>
    <submittedName>
        <fullName evidence="1">Uncharacterized protein</fullName>
    </submittedName>
</protein>
<evidence type="ECO:0000313" key="1">
    <source>
        <dbReference type="EMBL" id="CAE0237292.1"/>
    </source>
</evidence>
<reference evidence="1" key="1">
    <citation type="submission" date="2021-01" db="EMBL/GenBank/DDBJ databases">
        <authorList>
            <person name="Corre E."/>
            <person name="Pelletier E."/>
            <person name="Niang G."/>
            <person name="Scheremetjew M."/>
            <person name="Finn R."/>
            <person name="Kale V."/>
            <person name="Holt S."/>
            <person name="Cochrane G."/>
            <person name="Meng A."/>
            <person name="Brown T."/>
            <person name="Cohen L."/>
        </authorList>
    </citation>
    <scope>NUCLEOTIDE SEQUENCE</scope>
    <source>
        <strain evidence="1">Ras09</strain>
    </source>
</reference>
<name>A0A7S3CTW0_9SPIT</name>
<dbReference type="AlphaFoldDB" id="A0A7S3CTW0"/>